<dbReference type="Pfam" id="PF00756">
    <property type="entry name" value="Esterase"/>
    <property type="match status" value="1"/>
</dbReference>
<feature type="signal peptide" evidence="1">
    <location>
        <begin position="1"/>
        <end position="30"/>
    </location>
</feature>
<sequence length="349" mass="37613">MSRVARGRRGLRAALVTLAGIAVTAGPAVHADAAAKAPVLRKADTGAAITGRTQIDARTFDLSVKSPSIGQTVKVRVITPKGWSATSARRWPVVYTFHGGAAHYESWTKYTDIEQVAARYDAMVVMPEGGANGSYTNWYNYGRPGGPKWETFHTSEVVQLMERNFRASSARAAMGISSGGQGAITYAARHKGMFKYAASFSGIVHLTKPGIPATLMFAGLVAIPSEDPFRIWGPPSGDMANWKAHDPYLLAGNLRGTRLYLSSGLTGEPGPLDPPFQGLEYVRLRVVAGLSESTAGSTNVSLAARLKQLGIPVTTHFYQNGWHQWGYWGPEMHRAWPGIMQSIGAKRVA</sequence>
<gene>
    <name evidence="2" type="ORF">ACRB68_35900</name>
</gene>
<feature type="chain" id="PRO_5038853280" evidence="1">
    <location>
        <begin position="31"/>
        <end position="349"/>
    </location>
</feature>
<protein>
    <submittedName>
        <fullName evidence="2">Uncharacterized protein</fullName>
    </submittedName>
</protein>
<dbReference type="RefSeq" id="WP_153533592.1">
    <property type="nucleotide sequence ID" value="NZ_WEGH01000002.1"/>
</dbReference>
<dbReference type="InterPro" id="IPR050583">
    <property type="entry name" value="Mycobacterial_A85_antigen"/>
</dbReference>
<keyword evidence="3" id="KW-1185">Reference proteome</keyword>
<dbReference type="InterPro" id="IPR000801">
    <property type="entry name" value="Esterase-like"/>
</dbReference>
<dbReference type="OrthoDB" id="4527292at2"/>
<dbReference type="InterPro" id="IPR029058">
    <property type="entry name" value="AB_hydrolase_fold"/>
</dbReference>
<evidence type="ECO:0000313" key="2">
    <source>
        <dbReference type="EMBL" id="MQY05514.1"/>
    </source>
</evidence>
<keyword evidence="1" id="KW-0732">Signal</keyword>
<evidence type="ECO:0000256" key="1">
    <source>
        <dbReference type="SAM" id="SignalP"/>
    </source>
</evidence>
<evidence type="ECO:0000313" key="3">
    <source>
        <dbReference type="Proteomes" id="UP000487268"/>
    </source>
</evidence>
<dbReference type="EMBL" id="WEGH01000002">
    <property type="protein sequence ID" value="MQY05514.1"/>
    <property type="molecule type" value="Genomic_DNA"/>
</dbReference>
<accession>A0A7K0BY00</accession>
<reference evidence="2 3" key="1">
    <citation type="submission" date="2019-10" db="EMBL/GenBank/DDBJ databases">
        <title>Actinomadura rubteroloni sp. nov. and Actinomadura macrotermitis sp. nov., isolated from the gut of fungus growing-termite Macrotermes natalensis.</title>
        <authorList>
            <person name="Benndorf R."/>
            <person name="Martin K."/>
            <person name="Kuefner M."/>
            <person name="De Beer W."/>
            <person name="Kaster A.-K."/>
            <person name="Vollmers J."/>
            <person name="Poulsen M."/>
            <person name="Beemelmanns C."/>
        </authorList>
    </citation>
    <scope>NUCLEOTIDE SEQUENCE [LARGE SCALE GENOMIC DNA]</scope>
    <source>
        <strain evidence="2 3">RB68</strain>
    </source>
</reference>
<comment type="caution">
    <text evidence="2">The sequence shown here is derived from an EMBL/GenBank/DDBJ whole genome shotgun (WGS) entry which is preliminary data.</text>
</comment>
<dbReference type="GO" id="GO:0016747">
    <property type="term" value="F:acyltransferase activity, transferring groups other than amino-acyl groups"/>
    <property type="evidence" value="ECO:0007669"/>
    <property type="project" value="TreeGrafter"/>
</dbReference>
<dbReference type="Gene3D" id="3.40.50.1820">
    <property type="entry name" value="alpha/beta hydrolase"/>
    <property type="match status" value="1"/>
</dbReference>
<dbReference type="PANTHER" id="PTHR48098:SF1">
    <property type="entry name" value="DIACYLGLYCEROL ACYLTRANSFERASE_MYCOLYLTRANSFERASE AG85A"/>
    <property type="match status" value="1"/>
</dbReference>
<name>A0A7K0BY00_9ACTN</name>
<organism evidence="2 3">
    <name type="scientific">Actinomadura macrotermitis</name>
    <dbReference type="NCBI Taxonomy" id="2585200"/>
    <lineage>
        <taxon>Bacteria</taxon>
        <taxon>Bacillati</taxon>
        <taxon>Actinomycetota</taxon>
        <taxon>Actinomycetes</taxon>
        <taxon>Streptosporangiales</taxon>
        <taxon>Thermomonosporaceae</taxon>
        <taxon>Actinomadura</taxon>
    </lineage>
</organism>
<dbReference type="Proteomes" id="UP000487268">
    <property type="component" value="Unassembled WGS sequence"/>
</dbReference>
<dbReference type="PANTHER" id="PTHR48098">
    <property type="entry name" value="ENTEROCHELIN ESTERASE-RELATED"/>
    <property type="match status" value="1"/>
</dbReference>
<dbReference type="AlphaFoldDB" id="A0A7K0BY00"/>
<proteinExistence type="predicted"/>
<dbReference type="SUPFAM" id="SSF53474">
    <property type="entry name" value="alpha/beta-Hydrolases"/>
    <property type="match status" value="1"/>
</dbReference>